<reference evidence="7" key="1">
    <citation type="thesis" date="2020" institute="ProQuest LLC" country="789 East Eisenhower Parkway, Ann Arbor, MI, USA">
        <title>Comparative Genomics and Chromosome Evolution.</title>
        <authorList>
            <person name="Mudd A.B."/>
        </authorList>
    </citation>
    <scope>NUCLEOTIDE SEQUENCE</scope>
    <source>
        <strain evidence="7">Female2</strain>
        <tissue evidence="7">Blood</tissue>
    </source>
</reference>
<gene>
    <name evidence="7" type="ORF">GDO86_018905</name>
</gene>
<protein>
    <recommendedName>
        <fullName evidence="9">Rho GTPase activating protein 17</fullName>
    </recommendedName>
</protein>
<dbReference type="PANTHER" id="PTHR14130:SF3">
    <property type="entry name" value="RHO GTPASE-ACTIVATING PROTEIN 17"/>
    <property type="match status" value="1"/>
</dbReference>
<dbReference type="EMBL" id="JAACNH010000030">
    <property type="protein sequence ID" value="KAG8431961.1"/>
    <property type="molecule type" value="Genomic_DNA"/>
</dbReference>
<evidence type="ECO:0000313" key="7">
    <source>
        <dbReference type="EMBL" id="KAG8431961.1"/>
    </source>
</evidence>
<evidence type="ECO:0000256" key="4">
    <source>
        <dbReference type="ARBA" id="ARBA00022553"/>
    </source>
</evidence>
<accession>A0A8T2IN66</accession>
<dbReference type="SMART" id="SM00721">
    <property type="entry name" value="BAR"/>
    <property type="match status" value="1"/>
</dbReference>
<evidence type="ECO:0000256" key="1">
    <source>
        <dbReference type="ARBA" id="ARBA00004514"/>
    </source>
</evidence>
<dbReference type="InterPro" id="IPR027267">
    <property type="entry name" value="AH/BAR_dom_sf"/>
</dbReference>
<dbReference type="GO" id="GO:0005096">
    <property type="term" value="F:GTPase activator activity"/>
    <property type="evidence" value="ECO:0007669"/>
    <property type="project" value="UniProtKB-KW"/>
</dbReference>
<evidence type="ECO:0000259" key="6">
    <source>
        <dbReference type="PROSITE" id="PS51021"/>
    </source>
</evidence>
<dbReference type="AlphaFoldDB" id="A0A8T2IN66"/>
<keyword evidence="4" id="KW-0597">Phosphoprotein</keyword>
<dbReference type="SUPFAM" id="SSF48350">
    <property type="entry name" value="GTPase activation domain, GAP"/>
    <property type="match status" value="1"/>
</dbReference>
<dbReference type="InterPro" id="IPR008936">
    <property type="entry name" value="Rho_GTPase_activation_prot"/>
</dbReference>
<dbReference type="InterPro" id="IPR000198">
    <property type="entry name" value="RhoGAP_dom"/>
</dbReference>
<dbReference type="PROSITE" id="PS50238">
    <property type="entry name" value="RHOGAP"/>
    <property type="match status" value="1"/>
</dbReference>
<dbReference type="PROSITE" id="PS51021">
    <property type="entry name" value="BAR"/>
    <property type="match status" value="1"/>
</dbReference>
<dbReference type="OrthoDB" id="19923at2759"/>
<name>A0A8T2IN66_9PIPI</name>
<dbReference type="Gene3D" id="1.10.555.10">
    <property type="entry name" value="Rho GTPase activation protein"/>
    <property type="match status" value="1"/>
</dbReference>
<keyword evidence="8" id="KW-1185">Reference proteome</keyword>
<dbReference type="SUPFAM" id="SSF103657">
    <property type="entry name" value="BAR/IMD domain-like"/>
    <property type="match status" value="1"/>
</dbReference>
<feature type="domain" description="Rho-GAP" evidence="5">
    <location>
        <begin position="227"/>
        <end position="351"/>
    </location>
</feature>
<organism evidence="7 8">
    <name type="scientific">Hymenochirus boettgeri</name>
    <name type="common">Congo dwarf clawed frog</name>
    <dbReference type="NCBI Taxonomy" id="247094"/>
    <lineage>
        <taxon>Eukaryota</taxon>
        <taxon>Metazoa</taxon>
        <taxon>Chordata</taxon>
        <taxon>Craniata</taxon>
        <taxon>Vertebrata</taxon>
        <taxon>Euteleostomi</taxon>
        <taxon>Amphibia</taxon>
        <taxon>Batrachia</taxon>
        <taxon>Anura</taxon>
        <taxon>Pipoidea</taxon>
        <taxon>Pipidae</taxon>
        <taxon>Pipinae</taxon>
        <taxon>Hymenochirus</taxon>
    </lineage>
</organism>
<dbReference type="GO" id="GO:0035020">
    <property type="term" value="P:regulation of Rac protein signal transduction"/>
    <property type="evidence" value="ECO:0007669"/>
    <property type="project" value="TreeGrafter"/>
</dbReference>
<dbReference type="Pfam" id="PF00620">
    <property type="entry name" value="RhoGAP"/>
    <property type="match status" value="1"/>
</dbReference>
<dbReference type="PANTHER" id="PTHR14130">
    <property type="entry name" value="3BP-1 RELATED RHOGAP"/>
    <property type="match status" value="1"/>
</dbReference>
<dbReference type="InterPro" id="IPR004148">
    <property type="entry name" value="BAR_dom"/>
</dbReference>
<sequence>MTAIHVHERRLDSVRLICHNAHKKLQGCFQGQLGTETEKRHKKLPLMFMSQSMQEGSSVLGDDSLLAKTLYSCADAEQRLAVELSAHEIQIERDVLEPLNQLSEVEIPNIMKQRKQLAKLVLDWDSARARFNQAQKSGTNFQMQPGKLDSLKEEMDEAANKVEQCKDQLAADMYNFVSKEGDYGQYFVMLLEAQADYHRRALAVLEKALPEIQAQQDKWTEKPAFGTALEEHLKRSGREIALPIEACVMMLLETGMKEEGLFRIAAGASKLKKLKAALDCSTSQLEEFYSDPHAVAGALKSYLRELPEPLMTFNLYEDWIQAGNIPDQNTKLQALWVVCQKLPKPNLENFR</sequence>
<keyword evidence="3" id="KW-0963">Cytoplasm</keyword>
<evidence type="ECO:0000313" key="8">
    <source>
        <dbReference type="Proteomes" id="UP000812440"/>
    </source>
</evidence>
<dbReference type="GO" id="GO:0032956">
    <property type="term" value="P:regulation of actin cytoskeleton organization"/>
    <property type="evidence" value="ECO:0007669"/>
    <property type="project" value="TreeGrafter"/>
</dbReference>
<dbReference type="FunFam" id="1.20.1270.60:FF:000053">
    <property type="entry name" value="SH3 domain-binding protein 1"/>
    <property type="match status" value="1"/>
</dbReference>
<comment type="caution">
    <text evidence="7">The sequence shown here is derived from an EMBL/GenBank/DDBJ whole genome shotgun (WGS) entry which is preliminary data.</text>
</comment>
<dbReference type="Proteomes" id="UP000812440">
    <property type="component" value="Unassembled WGS sequence"/>
</dbReference>
<keyword evidence="2" id="KW-0343">GTPase activation</keyword>
<evidence type="ECO:0008006" key="9">
    <source>
        <dbReference type="Google" id="ProtNLM"/>
    </source>
</evidence>
<evidence type="ECO:0000259" key="5">
    <source>
        <dbReference type="PROSITE" id="PS50238"/>
    </source>
</evidence>
<evidence type="ECO:0000256" key="2">
    <source>
        <dbReference type="ARBA" id="ARBA00022468"/>
    </source>
</evidence>
<dbReference type="InterPro" id="IPR047165">
    <property type="entry name" value="RHG17/44/SH3BP1-like"/>
</dbReference>
<feature type="domain" description="BAR" evidence="6">
    <location>
        <begin position="1"/>
        <end position="221"/>
    </location>
</feature>
<dbReference type="GO" id="GO:0005829">
    <property type="term" value="C:cytosol"/>
    <property type="evidence" value="ECO:0007669"/>
    <property type="project" value="UniProtKB-SubCell"/>
</dbReference>
<comment type="subcellular location">
    <subcellularLocation>
        <location evidence="1">Cytoplasm</location>
        <location evidence="1">Cytosol</location>
    </subcellularLocation>
</comment>
<dbReference type="FunFam" id="1.10.555.10:FF:000001">
    <property type="entry name" value="Rho GTPase activating protein 44"/>
    <property type="match status" value="1"/>
</dbReference>
<evidence type="ECO:0000256" key="3">
    <source>
        <dbReference type="ARBA" id="ARBA00022490"/>
    </source>
</evidence>
<dbReference type="Pfam" id="PF03114">
    <property type="entry name" value="BAR"/>
    <property type="match status" value="1"/>
</dbReference>
<dbReference type="GO" id="GO:0007165">
    <property type="term" value="P:signal transduction"/>
    <property type="evidence" value="ECO:0007669"/>
    <property type="project" value="InterPro"/>
</dbReference>
<dbReference type="SMART" id="SM00324">
    <property type="entry name" value="RhoGAP"/>
    <property type="match status" value="1"/>
</dbReference>
<proteinExistence type="predicted"/>
<dbReference type="Gene3D" id="1.20.1270.60">
    <property type="entry name" value="Arfaptin homology (AH) domain/BAR domain"/>
    <property type="match status" value="1"/>
</dbReference>